<evidence type="ECO:0000256" key="12">
    <source>
        <dbReference type="SAM" id="Phobius"/>
    </source>
</evidence>
<evidence type="ECO:0000256" key="8">
    <source>
        <dbReference type="ARBA" id="ARBA00023033"/>
    </source>
</evidence>
<dbReference type="PANTHER" id="PTHR46028">
    <property type="entry name" value="KYNURENINE 3-MONOOXYGENASE"/>
    <property type="match status" value="1"/>
</dbReference>
<keyword evidence="12" id="KW-0812">Transmembrane</keyword>
<comment type="similarity">
    <text evidence="11">Belongs to the aromatic-ring hydroxylase family. KMO subfamily.</text>
</comment>
<dbReference type="InterPro" id="IPR027545">
    <property type="entry name" value="Kynurenine_monooxygenase"/>
</dbReference>
<dbReference type="Gene3D" id="3.50.50.60">
    <property type="entry name" value="FAD/NAD(P)-binding domain"/>
    <property type="match status" value="1"/>
</dbReference>
<dbReference type="FunFam" id="3.50.50.60:FF:000129">
    <property type="entry name" value="Kynurenine 3-monooxygenase"/>
    <property type="match status" value="1"/>
</dbReference>
<keyword evidence="15" id="KW-1185">Reference proteome</keyword>
<comment type="function">
    <text evidence="11">Catalyzes the hydroxylation of L-kynurenine (L-Kyn) to form 3-hydroxy-L-kynurenine (L-3OHKyn). Required for synthesis of quinolinic acid.</text>
</comment>
<dbReference type="AlphaFoldDB" id="A0AAD4F5W9"/>
<organism evidence="14 15">
    <name type="scientific">Staphylotrichum longicolle</name>
    <dbReference type="NCBI Taxonomy" id="669026"/>
    <lineage>
        <taxon>Eukaryota</taxon>
        <taxon>Fungi</taxon>
        <taxon>Dikarya</taxon>
        <taxon>Ascomycota</taxon>
        <taxon>Pezizomycotina</taxon>
        <taxon>Sordariomycetes</taxon>
        <taxon>Sordariomycetidae</taxon>
        <taxon>Sordariales</taxon>
        <taxon>Chaetomiaceae</taxon>
        <taxon>Staphylotrichum</taxon>
    </lineage>
</organism>
<dbReference type="EMBL" id="JAHCVI010000001">
    <property type="protein sequence ID" value="KAG7293906.1"/>
    <property type="molecule type" value="Genomic_DNA"/>
</dbReference>
<reference evidence="14" key="1">
    <citation type="submission" date="2023-02" db="EMBL/GenBank/DDBJ databases">
        <authorList>
            <person name="Palmer J.M."/>
        </authorList>
    </citation>
    <scope>NUCLEOTIDE SEQUENCE</scope>
    <source>
        <strain evidence="14">FW57</strain>
    </source>
</reference>
<evidence type="ECO:0000256" key="4">
    <source>
        <dbReference type="ARBA" id="ARBA00022787"/>
    </source>
</evidence>
<dbReference type="GO" id="GO:0043420">
    <property type="term" value="P:anthranilate metabolic process"/>
    <property type="evidence" value="ECO:0007669"/>
    <property type="project" value="UniProtKB-UniRule"/>
</dbReference>
<comment type="catalytic activity">
    <reaction evidence="10 11">
        <text>L-kynurenine + NADPH + O2 + H(+) = 3-hydroxy-L-kynurenine + NADP(+) + H2O</text>
        <dbReference type="Rhea" id="RHEA:20545"/>
        <dbReference type="ChEBI" id="CHEBI:15377"/>
        <dbReference type="ChEBI" id="CHEBI:15378"/>
        <dbReference type="ChEBI" id="CHEBI:15379"/>
        <dbReference type="ChEBI" id="CHEBI:57783"/>
        <dbReference type="ChEBI" id="CHEBI:57959"/>
        <dbReference type="ChEBI" id="CHEBI:58125"/>
        <dbReference type="ChEBI" id="CHEBI:58349"/>
        <dbReference type="EC" id="1.14.13.9"/>
    </reaction>
</comment>
<keyword evidence="6 11" id="KW-0521">NADP</keyword>
<evidence type="ECO:0000256" key="2">
    <source>
        <dbReference type="ARBA" id="ARBA00022630"/>
    </source>
</evidence>
<comment type="cofactor">
    <cofactor evidence="1 11">
        <name>FAD</name>
        <dbReference type="ChEBI" id="CHEBI:57692"/>
    </cofactor>
</comment>
<evidence type="ECO:0000256" key="11">
    <source>
        <dbReference type="HAMAP-Rule" id="MF_03018"/>
    </source>
</evidence>
<evidence type="ECO:0000313" key="14">
    <source>
        <dbReference type="EMBL" id="KAG7293906.1"/>
    </source>
</evidence>
<dbReference type="GO" id="GO:0005741">
    <property type="term" value="C:mitochondrial outer membrane"/>
    <property type="evidence" value="ECO:0007669"/>
    <property type="project" value="UniProtKB-SubCell"/>
</dbReference>
<dbReference type="GO" id="GO:0070189">
    <property type="term" value="P:kynurenine metabolic process"/>
    <property type="evidence" value="ECO:0007669"/>
    <property type="project" value="TreeGrafter"/>
</dbReference>
<keyword evidence="9 11" id="KW-0496">Mitochondrion</keyword>
<keyword evidence="11 12" id="KW-0472">Membrane</keyword>
<dbReference type="Proteomes" id="UP001197093">
    <property type="component" value="Unassembled WGS sequence"/>
</dbReference>
<proteinExistence type="inferred from homology"/>
<dbReference type="GO" id="GO:0006569">
    <property type="term" value="P:L-tryptophan catabolic process"/>
    <property type="evidence" value="ECO:0007669"/>
    <property type="project" value="UniProtKB-UniRule"/>
</dbReference>
<evidence type="ECO:0000256" key="5">
    <source>
        <dbReference type="ARBA" id="ARBA00022827"/>
    </source>
</evidence>
<dbReference type="PANTHER" id="PTHR46028:SF2">
    <property type="entry name" value="KYNURENINE 3-MONOOXYGENASE"/>
    <property type="match status" value="1"/>
</dbReference>
<evidence type="ECO:0000256" key="7">
    <source>
        <dbReference type="ARBA" id="ARBA00023002"/>
    </source>
</evidence>
<sequence length="510" mass="56704">MAKRQKIVVIGAGPVGSLAALYAANRGDDVEIYELRSDLRDPSTTPLNFTKSINLALSERGINAMRHAGQPKLIEHVMGATIPMRGRMIHGRRANGALYEESQDYDVHGRSILAIDRGGLNKRLLDILEEMPNVTFFFNHKLTGADFRKNKAWFEVRGNGAATEGQQSREVEVDFDLMLGADGAHSAVRYHLMKYTRMDYQQVYIDAMWCEFQIQPKTTAPDASLYSKFLISPNHLHIWPGKEFMFIAIPSDDGTFTCTLFAPASLFEHLESDPTGAVIPPFFDKHFPGVTALIPPAELIASFHRNPHLPLISIKCNPYHYGSSVVILGDAAHAMVPFYGQGMNAGLEDVRILFDILDKHARMDELSAGADPSASRERALAEYTAVRIPDAHAINDLALQNYVEMRASVLSPVYRLRKFLEEALSKYLPSLGWQTKYARVSFGNERYSEVVARSEHQGKMLVRGFVGLVGAPVLAGGIFLLLRYKRAVDVGLRAAFGSVDSMVELMTMKV</sequence>
<keyword evidence="8 11" id="KW-0503">Monooxygenase</keyword>
<dbReference type="InterPro" id="IPR036188">
    <property type="entry name" value="FAD/NAD-bd_sf"/>
</dbReference>
<dbReference type="GO" id="GO:0019805">
    <property type="term" value="P:quinolinate biosynthetic process"/>
    <property type="evidence" value="ECO:0007669"/>
    <property type="project" value="UniProtKB-UniRule"/>
</dbReference>
<keyword evidence="12" id="KW-1133">Transmembrane helix</keyword>
<dbReference type="EC" id="1.14.13.9" evidence="11"/>
<dbReference type="GO" id="GO:0034354">
    <property type="term" value="P:'de novo' NAD+ biosynthetic process from L-tryptophan"/>
    <property type="evidence" value="ECO:0007669"/>
    <property type="project" value="UniProtKB-UniRule"/>
</dbReference>
<dbReference type="Pfam" id="PF01494">
    <property type="entry name" value="FAD_binding_3"/>
    <property type="match status" value="1"/>
</dbReference>
<evidence type="ECO:0000256" key="3">
    <source>
        <dbReference type="ARBA" id="ARBA00022642"/>
    </source>
</evidence>
<keyword evidence="2 11" id="KW-0285">Flavoprotein</keyword>
<evidence type="ECO:0000256" key="6">
    <source>
        <dbReference type="ARBA" id="ARBA00022857"/>
    </source>
</evidence>
<evidence type="ECO:0000256" key="10">
    <source>
        <dbReference type="ARBA" id="ARBA00047818"/>
    </source>
</evidence>
<keyword evidence="7 11" id="KW-0560">Oxidoreductase</keyword>
<comment type="pathway">
    <text evidence="11">Cofactor biosynthesis; NAD(+) biosynthesis; quinolinate from L-kynurenine: step 1/3.</text>
</comment>
<keyword evidence="5 11" id="KW-0274">FAD</keyword>
<dbReference type="PRINTS" id="PR00420">
    <property type="entry name" value="RNGMNOXGNASE"/>
</dbReference>
<gene>
    <name evidence="11 14" type="primary">BNA4</name>
    <name evidence="14" type="ORF">NEMBOFW57_003966</name>
</gene>
<accession>A0AAD4F5W9</accession>
<keyword evidence="4 11" id="KW-1000">Mitochondrion outer membrane</keyword>
<feature type="transmembrane region" description="Helical" evidence="12">
    <location>
        <begin position="460"/>
        <end position="482"/>
    </location>
</feature>
<keyword evidence="3 11" id="KW-0662">Pyridine nucleotide biosynthesis</keyword>
<evidence type="ECO:0000256" key="9">
    <source>
        <dbReference type="ARBA" id="ARBA00023128"/>
    </source>
</evidence>
<comment type="subcellular location">
    <subcellularLocation>
        <location evidence="11">Mitochondrion outer membrane</location>
    </subcellularLocation>
</comment>
<feature type="domain" description="FAD-binding" evidence="13">
    <location>
        <begin position="6"/>
        <end position="360"/>
    </location>
</feature>
<dbReference type="GO" id="GO:0071949">
    <property type="term" value="F:FAD binding"/>
    <property type="evidence" value="ECO:0007669"/>
    <property type="project" value="InterPro"/>
</dbReference>
<dbReference type="SUPFAM" id="SSF51905">
    <property type="entry name" value="FAD/NAD(P)-binding domain"/>
    <property type="match status" value="1"/>
</dbReference>
<protein>
    <recommendedName>
        <fullName evidence="11">Kynurenine 3-monooxygenase</fullName>
        <ecNumber evidence="11">1.14.13.9</ecNumber>
    </recommendedName>
    <alternativeName>
        <fullName evidence="11">Biosynthesis of nicotinic acid protein 4</fullName>
    </alternativeName>
    <alternativeName>
        <fullName evidence="11">Kynurenine 3-hydroxylase</fullName>
    </alternativeName>
</protein>
<comment type="caution">
    <text evidence="14">The sequence shown here is derived from an EMBL/GenBank/DDBJ whole genome shotgun (WGS) entry which is preliminary data.</text>
</comment>
<evidence type="ECO:0000256" key="1">
    <source>
        <dbReference type="ARBA" id="ARBA00001974"/>
    </source>
</evidence>
<dbReference type="HAMAP" id="MF_01971">
    <property type="entry name" value="Kynurenine_monooxygenase"/>
    <property type="match status" value="1"/>
</dbReference>
<name>A0AAD4F5W9_9PEZI</name>
<evidence type="ECO:0000313" key="15">
    <source>
        <dbReference type="Proteomes" id="UP001197093"/>
    </source>
</evidence>
<dbReference type="GO" id="GO:0004502">
    <property type="term" value="F:kynurenine 3-monooxygenase activity"/>
    <property type="evidence" value="ECO:0007669"/>
    <property type="project" value="UniProtKB-UniRule"/>
</dbReference>
<evidence type="ECO:0000259" key="13">
    <source>
        <dbReference type="Pfam" id="PF01494"/>
    </source>
</evidence>
<dbReference type="InterPro" id="IPR002938">
    <property type="entry name" value="FAD-bd"/>
</dbReference>